<keyword evidence="6" id="KW-1185">Reference proteome</keyword>
<evidence type="ECO:0000256" key="5">
    <source>
        <dbReference type="SAM" id="MobiDB-lite"/>
    </source>
</evidence>
<dbReference type="RefSeq" id="XP_015262867.1">
    <property type="nucleotide sequence ID" value="XM_015407381.1"/>
</dbReference>
<dbReference type="Gene3D" id="3.30.470.160">
    <property type="entry name" value="Inositol polyphosphate kinase"/>
    <property type="match status" value="1"/>
</dbReference>
<dbReference type="EC" id="2.7.-.-" evidence="4"/>
<evidence type="ECO:0000313" key="7">
    <source>
        <dbReference type="RefSeq" id="XP_015262867.1"/>
    </source>
</evidence>
<accession>A0ABM1JN32</accession>
<dbReference type="SUPFAM" id="SSF56104">
    <property type="entry name" value="SAICAR synthase-like"/>
    <property type="match status" value="1"/>
</dbReference>
<feature type="region of interest" description="Disordered" evidence="5">
    <location>
        <begin position="102"/>
        <end position="139"/>
    </location>
</feature>
<dbReference type="Proteomes" id="UP000694871">
    <property type="component" value="Unplaced"/>
</dbReference>
<evidence type="ECO:0000256" key="4">
    <source>
        <dbReference type="RuleBase" id="RU363090"/>
    </source>
</evidence>
<proteinExistence type="inferred from homology"/>
<sequence>MCVCQTMEVGKHGKNTTHAGGRGVLLEPFIHQVGGHSSMMRYDDHTVCKPLITREQRFYESLPPEMKEFTPEYKGVVSVCFEGDSDGYINLVAYPYVESEALEPDDVPERDQPRRKHSRRSLNRSSSTSEHKEEKAGLACEISESSSIQEMKSLKMHLHSDVPFQMLDGNSSLSSENITYNPWSLRCHKQQLSRMRSESKERKLYKFLLLENVVHHFKFPCVLDLKMGTRQHGDDASEEKAARQMKKCAQSTSASLGVRVCGMQVYQRDTGHYLCRNKYYGRGLSTEGFRNALYQYLHNGIELRKDLFEPILSKLYSLKAVLERQASYRFYSSSLLIIYDGKDDWSETYMERRAEMRLKQVDIALPESLQDGSSTESFARQPKVDVRMIDFAHSTFKGFRDDPTVHDGPDMGYVFGLESLINIIEQMQVENK</sequence>
<organism evidence="6 9">
    <name type="scientific">Gekko japonicus</name>
    <name type="common">Schlegel's Japanese gecko</name>
    <dbReference type="NCBI Taxonomy" id="146911"/>
    <lineage>
        <taxon>Eukaryota</taxon>
        <taxon>Metazoa</taxon>
        <taxon>Chordata</taxon>
        <taxon>Craniata</taxon>
        <taxon>Vertebrata</taxon>
        <taxon>Euteleostomi</taxon>
        <taxon>Lepidosauria</taxon>
        <taxon>Squamata</taxon>
        <taxon>Bifurcata</taxon>
        <taxon>Gekkota</taxon>
        <taxon>Gekkonidae</taxon>
        <taxon>Gekkoninae</taxon>
        <taxon>Gekko</taxon>
    </lineage>
</organism>
<evidence type="ECO:0000313" key="9">
    <source>
        <dbReference type="RefSeq" id="XP_015262869.1"/>
    </source>
</evidence>
<reference evidence="7 8" key="1">
    <citation type="submission" date="2025-05" db="UniProtKB">
        <authorList>
            <consortium name="RefSeq"/>
        </authorList>
    </citation>
    <scope>IDENTIFICATION</scope>
</reference>
<evidence type="ECO:0000313" key="8">
    <source>
        <dbReference type="RefSeq" id="XP_015262868.1"/>
    </source>
</evidence>
<keyword evidence="3 4" id="KW-0418">Kinase</keyword>
<dbReference type="PANTHER" id="PTHR12400">
    <property type="entry name" value="INOSITOL POLYPHOSPHATE KINASE"/>
    <property type="match status" value="1"/>
</dbReference>
<dbReference type="Pfam" id="PF03770">
    <property type="entry name" value="IPK"/>
    <property type="match status" value="1"/>
</dbReference>
<dbReference type="InterPro" id="IPR038286">
    <property type="entry name" value="IPK_sf"/>
</dbReference>
<evidence type="ECO:0000256" key="2">
    <source>
        <dbReference type="ARBA" id="ARBA00022679"/>
    </source>
</evidence>
<gene>
    <name evidence="7 8 9" type="primary">IP6K1</name>
</gene>
<dbReference type="GeneID" id="107107138"/>
<dbReference type="GO" id="GO:0016301">
    <property type="term" value="F:kinase activity"/>
    <property type="evidence" value="ECO:0007669"/>
    <property type="project" value="UniProtKB-KW"/>
</dbReference>
<feature type="compositionally biased region" description="Basic residues" evidence="5">
    <location>
        <begin position="113"/>
        <end position="122"/>
    </location>
</feature>
<dbReference type="PANTHER" id="PTHR12400:SF73">
    <property type="entry name" value="INOSITOL HEXAKISPHOSPHATE KINASE 1"/>
    <property type="match status" value="1"/>
</dbReference>
<comment type="similarity">
    <text evidence="1 4">Belongs to the inositol phosphokinase (IPK) family.</text>
</comment>
<evidence type="ECO:0000313" key="6">
    <source>
        <dbReference type="Proteomes" id="UP000694871"/>
    </source>
</evidence>
<dbReference type="RefSeq" id="XP_015262868.1">
    <property type="nucleotide sequence ID" value="XM_015407382.1"/>
</dbReference>
<evidence type="ECO:0000256" key="1">
    <source>
        <dbReference type="ARBA" id="ARBA00007374"/>
    </source>
</evidence>
<evidence type="ECO:0000256" key="3">
    <source>
        <dbReference type="ARBA" id="ARBA00022777"/>
    </source>
</evidence>
<dbReference type="RefSeq" id="XP_015262869.1">
    <property type="nucleotide sequence ID" value="XM_015407383.1"/>
</dbReference>
<dbReference type="InterPro" id="IPR005522">
    <property type="entry name" value="IPK"/>
</dbReference>
<protein>
    <recommendedName>
        <fullName evidence="4">Kinase</fullName>
        <ecNumber evidence="4">2.7.-.-</ecNumber>
    </recommendedName>
</protein>
<keyword evidence="2 4" id="KW-0808">Transferase</keyword>
<name>A0ABM1JN32_GEKJA</name>